<sequence length="251" mass="25511">MRFEGKTALVTGASEGIGYAVAKALAGQGANVVLTARRTFPLQAAAVRLGPNVSWVSGDMAEEETARRAVERAVDAHGGLDLLVCNAGILIPGGVADQPLEVVDRLLAVNLRGTIALMSVAAPVLAGSESAAAVLVTSSIARKPAPGLGIYGATKAALHYLVPTWAAELGPLGVRVNAVCAGIVDTPGLRAAAEIVTGLEESVIATNVVKRLGQAEEVAEPILTLLDSTATPYVTGSVWDVDGGYQLGRAG</sequence>
<evidence type="ECO:0000259" key="4">
    <source>
        <dbReference type="SMART" id="SM00822"/>
    </source>
</evidence>
<evidence type="ECO:0000256" key="3">
    <source>
        <dbReference type="ARBA" id="ARBA00023027"/>
    </source>
</evidence>
<dbReference type="InterPro" id="IPR002347">
    <property type="entry name" value="SDR_fam"/>
</dbReference>
<dbReference type="Proteomes" id="UP001612741">
    <property type="component" value="Unassembled WGS sequence"/>
</dbReference>
<dbReference type="InterPro" id="IPR020904">
    <property type="entry name" value="Sc_DH/Rdtase_CS"/>
</dbReference>
<proteinExistence type="inferred from homology"/>
<dbReference type="CDD" id="cd05233">
    <property type="entry name" value="SDR_c"/>
    <property type="match status" value="1"/>
</dbReference>
<dbReference type="GO" id="GO:0016491">
    <property type="term" value="F:oxidoreductase activity"/>
    <property type="evidence" value="ECO:0007669"/>
    <property type="project" value="UniProtKB-KW"/>
</dbReference>
<dbReference type="Gene3D" id="3.40.50.720">
    <property type="entry name" value="NAD(P)-binding Rossmann-like Domain"/>
    <property type="match status" value="1"/>
</dbReference>
<keyword evidence="3" id="KW-0520">NAD</keyword>
<evidence type="ECO:0000313" key="5">
    <source>
        <dbReference type="EMBL" id="MFI6497911.1"/>
    </source>
</evidence>
<dbReference type="InterPro" id="IPR057326">
    <property type="entry name" value="KR_dom"/>
</dbReference>
<name>A0ABW7YPS2_9ACTN</name>
<dbReference type="SUPFAM" id="SSF51735">
    <property type="entry name" value="NAD(P)-binding Rossmann-fold domains"/>
    <property type="match status" value="1"/>
</dbReference>
<protein>
    <submittedName>
        <fullName evidence="5">SDR family NAD(P)-dependent oxidoreductase</fullName>
        <ecNumber evidence="5">1.1.1.-</ecNumber>
    </submittedName>
</protein>
<dbReference type="PANTHER" id="PTHR24321:SF8">
    <property type="entry name" value="ESTRADIOL 17-BETA-DEHYDROGENASE 8-RELATED"/>
    <property type="match status" value="1"/>
</dbReference>
<evidence type="ECO:0000256" key="2">
    <source>
        <dbReference type="ARBA" id="ARBA00023002"/>
    </source>
</evidence>
<gene>
    <name evidence="5" type="ORF">ACIBG2_11025</name>
</gene>
<dbReference type="PANTHER" id="PTHR24321">
    <property type="entry name" value="DEHYDROGENASES, SHORT CHAIN"/>
    <property type="match status" value="1"/>
</dbReference>
<evidence type="ECO:0000256" key="1">
    <source>
        <dbReference type="ARBA" id="ARBA00006484"/>
    </source>
</evidence>
<dbReference type="SMART" id="SM00822">
    <property type="entry name" value="PKS_KR"/>
    <property type="match status" value="1"/>
</dbReference>
<dbReference type="EMBL" id="JBITGY010000003">
    <property type="protein sequence ID" value="MFI6497911.1"/>
    <property type="molecule type" value="Genomic_DNA"/>
</dbReference>
<feature type="domain" description="Ketoreductase" evidence="4">
    <location>
        <begin position="6"/>
        <end position="187"/>
    </location>
</feature>
<dbReference type="Pfam" id="PF13561">
    <property type="entry name" value="adh_short_C2"/>
    <property type="match status" value="1"/>
</dbReference>
<reference evidence="5 6" key="1">
    <citation type="submission" date="2024-10" db="EMBL/GenBank/DDBJ databases">
        <title>The Natural Products Discovery Center: Release of the First 8490 Sequenced Strains for Exploring Actinobacteria Biosynthetic Diversity.</title>
        <authorList>
            <person name="Kalkreuter E."/>
            <person name="Kautsar S.A."/>
            <person name="Yang D."/>
            <person name="Bader C.D."/>
            <person name="Teijaro C.N."/>
            <person name="Fluegel L."/>
            <person name="Davis C.M."/>
            <person name="Simpson J.R."/>
            <person name="Lauterbach L."/>
            <person name="Steele A.D."/>
            <person name="Gui C."/>
            <person name="Meng S."/>
            <person name="Li G."/>
            <person name="Viehrig K."/>
            <person name="Ye F."/>
            <person name="Su P."/>
            <person name="Kiefer A.F."/>
            <person name="Nichols A."/>
            <person name="Cepeda A.J."/>
            <person name="Yan W."/>
            <person name="Fan B."/>
            <person name="Jiang Y."/>
            <person name="Adhikari A."/>
            <person name="Zheng C.-J."/>
            <person name="Schuster L."/>
            <person name="Cowan T.M."/>
            <person name="Smanski M.J."/>
            <person name="Chevrette M.G."/>
            <person name="De Carvalho L.P.S."/>
            <person name="Shen B."/>
        </authorList>
    </citation>
    <scope>NUCLEOTIDE SEQUENCE [LARGE SCALE GENOMIC DNA]</scope>
    <source>
        <strain evidence="5 6">NPDC050545</strain>
    </source>
</reference>
<comment type="similarity">
    <text evidence="1">Belongs to the short-chain dehydrogenases/reductases (SDR) family.</text>
</comment>
<keyword evidence="6" id="KW-1185">Reference proteome</keyword>
<evidence type="ECO:0000313" key="6">
    <source>
        <dbReference type="Proteomes" id="UP001612741"/>
    </source>
</evidence>
<accession>A0ABW7YPS2</accession>
<dbReference type="PRINTS" id="PR00081">
    <property type="entry name" value="GDHRDH"/>
</dbReference>
<comment type="caution">
    <text evidence="5">The sequence shown here is derived from an EMBL/GenBank/DDBJ whole genome shotgun (WGS) entry which is preliminary data.</text>
</comment>
<dbReference type="EC" id="1.1.1.-" evidence="5"/>
<dbReference type="InterPro" id="IPR036291">
    <property type="entry name" value="NAD(P)-bd_dom_sf"/>
</dbReference>
<dbReference type="RefSeq" id="WP_397081160.1">
    <property type="nucleotide sequence ID" value="NZ_JBITGY010000003.1"/>
</dbReference>
<dbReference type="PROSITE" id="PS00061">
    <property type="entry name" value="ADH_SHORT"/>
    <property type="match status" value="1"/>
</dbReference>
<keyword evidence="2 5" id="KW-0560">Oxidoreductase</keyword>
<organism evidence="5 6">
    <name type="scientific">Nonomuraea typhae</name>
    <dbReference type="NCBI Taxonomy" id="2603600"/>
    <lineage>
        <taxon>Bacteria</taxon>
        <taxon>Bacillati</taxon>
        <taxon>Actinomycetota</taxon>
        <taxon>Actinomycetes</taxon>
        <taxon>Streptosporangiales</taxon>
        <taxon>Streptosporangiaceae</taxon>
        <taxon>Nonomuraea</taxon>
    </lineage>
</organism>